<dbReference type="PANTHER" id="PTHR11851:SF224">
    <property type="entry name" value="PROCESSING PROTEASE"/>
    <property type="match status" value="1"/>
</dbReference>
<evidence type="ECO:0000313" key="3">
    <source>
        <dbReference type="EMBL" id="TDQ83197.1"/>
    </source>
</evidence>
<dbReference type="EMBL" id="SNYW01000007">
    <property type="protein sequence ID" value="TDQ83197.1"/>
    <property type="molecule type" value="Genomic_DNA"/>
</dbReference>
<name>A0A4R6WZE9_9PROT</name>
<dbReference type="InterPro" id="IPR050361">
    <property type="entry name" value="MPP/UQCRC_Complex"/>
</dbReference>
<dbReference type="AlphaFoldDB" id="A0A4R6WZE9"/>
<dbReference type="InterPro" id="IPR011249">
    <property type="entry name" value="Metalloenz_LuxS/M16"/>
</dbReference>
<accession>A0A4R6WZE9</accession>
<dbReference type="GO" id="GO:0046872">
    <property type="term" value="F:metal ion binding"/>
    <property type="evidence" value="ECO:0007669"/>
    <property type="project" value="InterPro"/>
</dbReference>
<protein>
    <submittedName>
        <fullName evidence="3">Zinc protease</fullName>
    </submittedName>
</protein>
<dbReference type="GO" id="GO:0008233">
    <property type="term" value="F:peptidase activity"/>
    <property type="evidence" value="ECO:0007669"/>
    <property type="project" value="UniProtKB-KW"/>
</dbReference>
<gene>
    <name evidence="3" type="ORF">A8950_1483</name>
</gene>
<evidence type="ECO:0000313" key="4">
    <source>
        <dbReference type="Proteomes" id="UP000295783"/>
    </source>
</evidence>
<dbReference type="PANTHER" id="PTHR11851">
    <property type="entry name" value="METALLOPROTEASE"/>
    <property type="match status" value="1"/>
</dbReference>
<comment type="caution">
    <text evidence="3">The sequence shown here is derived from an EMBL/GenBank/DDBJ whole genome shotgun (WGS) entry which is preliminary data.</text>
</comment>
<dbReference type="Pfam" id="PF05193">
    <property type="entry name" value="Peptidase_M16_C"/>
    <property type="match status" value="1"/>
</dbReference>
<sequence length="455" mass="48952">MKMALPRPVLKRPGLLAWLGLLLLLVSPTAGAAEIRRVVSPGGIEAWLIADDAVPVVSVAFGFEGGTALDPAGREGLARLASTMLDEGAADLDSAAFQQRLADLGIDLGFDAGPDDFTGRLGMLAEHAEAAADLLALALTRPRFDAEPLERMRRQLLINIDSAIRSPGTVAGRVLRRQLFGDDPYARPEDGFRAVIERLGPDDLRAFVADRFTRDRLFVAAAGDIDPDRLGRWLDRAFGGLPEKGPLAGLGDALVNATGTLQVVERDIPQARIVFAQPGPQRDDPDFFAAYIVNYVLGGGGFSSRLMNELREKRGLTYGISTDLATMERAGLFTGGFETGNATVAETLSILRREWQRMAEAGPDEAELQAAKDYLLGYYPRNLTTTARAAGTLLGIQMAGLGIDYIERRQEEIAAVTLADARRVAGKWLDPARLSIVVAGRPQGLDAAPRTDLPQ</sequence>
<feature type="signal peptide" evidence="1">
    <location>
        <begin position="1"/>
        <end position="32"/>
    </location>
</feature>
<keyword evidence="4" id="KW-1185">Reference proteome</keyword>
<evidence type="ECO:0000259" key="2">
    <source>
        <dbReference type="Pfam" id="PF05193"/>
    </source>
</evidence>
<feature type="domain" description="Peptidase M16 C-terminal" evidence="2">
    <location>
        <begin position="201"/>
        <end position="374"/>
    </location>
</feature>
<dbReference type="RefSeq" id="WP_133612974.1">
    <property type="nucleotide sequence ID" value="NZ_SNYW01000007.1"/>
</dbReference>
<proteinExistence type="predicted"/>
<keyword evidence="3" id="KW-0645">Protease</keyword>
<keyword evidence="3" id="KW-0378">Hydrolase</keyword>
<evidence type="ECO:0000256" key="1">
    <source>
        <dbReference type="SAM" id="SignalP"/>
    </source>
</evidence>
<dbReference type="GO" id="GO:0006508">
    <property type="term" value="P:proteolysis"/>
    <property type="evidence" value="ECO:0007669"/>
    <property type="project" value="UniProtKB-KW"/>
</dbReference>
<reference evidence="3 4" key="1">
    <citation type="submission" date="2019-03" db="EMBL/GenBank/DDBJ databases">
        <title>Genomic Encyclopedia of Type Strains, Phase III (KMG-III): the genomes of soil and plant-associated and newly described type strains.</title>
        <authorList>
            <person name="Whitman W."/>
        </authorList>
    </citation>
    <scope>NUCLEOTIDE SEQUENCE [LARGE SCALE GENOMIC DNA]</scope>
    <source>
        <strain evidence="3 4">CGMCC 1.7660</strain>
    </source>
</reference>
<dbReference type="OrthoDB" id="9811314at2"/>
<dbReference type="Gene3D" id="3.30.830.10">
    <property type="entry name" value="Metalloenzyme, LuxS/M16 peptidase-like"/>
    <property type="match status" value="2"/>
</dbReference>
<dbReference type="Proteomes" id="UP000295783">
    <property type="component" value="Unassembled WGS sequence"/>
</dbReference>
<dbReference type="SUPFAM" id="SSF63411">
    <property type="entry name" value="LuxS/MPP-like metallohydrolase"/>
    <property type="match status" value="2"/>
</dbReference>
<organism evidence="3 4">
    <name type="scientific">Dongia mobilis</name>
    <dbReference type="NCBI Taxonomy" id="578943"/>
    <lineage>
        <taxon>Bacteria</taxon>
        <taxon>Pseudomonadati</taxon>
        <taxon>Pseudomonadota</taxon>
        <taxon>Alphaproteobacteria</taxon>
        <taxon>Rhodospirillales</taxon>
        <taxon>Dongiaceae</taxon>
        <taxon>Dongia</taxon>
    </lineage>
</organism>
<feature type="chain" id="PRO_5020402015" evidence="1">
    <location>
        <begin position="33"/>
        <end position="455"/>
    </location>
</feature>
<keyword evidence="1" id="KW-0732">Signal</keyword>
<dbReference type="InterPro" id="IPR007863">
    <property type="entry name" value="Peptidase_M16_C"/>
</dbReference>